<dbReference type="AlphaFoldDB" id="A0A0F9JUR3"/>
<dbReference type="EMBL" id="LAZR01016862">
    <property type="protein sequence ID" value="KKM02698.1"/>
    <property type="molecule type" value="Genomic_DNA"/>
</dbReference>
<sequence length="425" mass="44148">MAHSASDRLHLAMVVALVAVTIVAFALPLTPSTADASDPAGPPVLVVADGLSATLYSQAQTVASALAQAAPTPTSQASAPSQSLHGFSVAALVPRPLLIEAARVLVQGALASPEGQQSLVMQLQQPVRFTVHEGGFDFTVFSTRPSVGAALAALGVEYNPYDQIVPPPETSLTAGLHVFVERATVINLQVGGDGPGRVYTHAETVVDVLAEQGVQLSAGDRVTPDLSTPLRDGLIISVTVVSAVIEFEDTPLPFRTIYRDDPSLPQGEYAVVREGVDGFVRREYAVAYENGEEVGRELLAEAVVAPTHRIVAQGTAAVAAPVAAPVASEGDPQCARTLSVWATWYTAASAGGYGRTATGTTVRKGTVAVDPRVIPLGTGMYIPGYGYGTAEDTGGAVIGNIIDLGYGPDDVKDWRSGWVEICILS</sequence>
<dbReference type="Pfam" id="PF07501">
    <property type="entry name" value="G5"/>
    <property type="match status" value="1"/>
</dbReference>
<gene>
    <name evidence="3" type="ORF">LCGC14_1781820</name>
</gene>
<dbReference type="SMART" id="SM01208">
    <property type="entry name" value="G5"/>
    <property type="match status" value="1"/>
</dbReference>
<dbReference type="Pfam" id="PF03990">
    <property type="entry name" value="DUF348"/>
    <property type="match status" value="2"/>
</dbReference>
<dbReference type="Gene3D" id="2.20.230.10">
    <property type="entry name" value="Resuscitation-promoting factor rpfb"/>
    <property type="match status" value="1"/>
</dbReference>
<accession>A0A0F9JUR3</accession>
<dbReference type="GO" id="GO:0004553">
    <property type="term" value="F:hydrolase activity, hydrolyzing O-glycosyl compounds"/>
    <property type="evidence" value="ECO:0007669"/>
    <property type="project" value="InterPro"/>
</dbReference>
<dbReference type="Gene3D" id="2.40.40.10">
    <property type="entry name" value="RlpA-like domain"/>
    <property type="match status" value="1"/>
</dbReference>
<dbReference type="GO" id="GO:0019867">
    <property type="term" value="C:outer membrane"/>
    <property type="evidence" value="ECO:0007669"/>
    <property type="project" value="InterPro"/>
</dbReference>
<evidence type="ECO:0000313" key="3">
    <source>
        <dbReference type="EMBL" id="KKM02698.1"/>
    </source>
</evidence>
<reference evidence="3" key="1">
    <citation type="journal article" date="2015" name="Nature">
        <title>Complex archaea that bridge the gap between prokaryotes and eukaryotes.</title>
        <authorList>
            <person name="Spang A."/>
            <person name="Saw J.H."/>
            <person name="Jorgensen S.L."/>
            <person name="Zaremba-Niedzwiedzka K."/>
            <person name="Martijn J."/>
            <person name="Lind A.E."/>
            <person name="van Eijk R."/>
            <person name="Schleper C."/>
            <person name="Guy L."/>
            <person name="Ettema T.J."/>
        </authorList>
    </citation>
    <scope>NUCLEOTIDE SEQUENCE</scope>
</reference>
<feature type="domain" description="G5" evidence="2">
    <location>
        <begin position="238"/>
        <end position="317"/>
    </location>
</feature>
<dbReference type="InterPro" id="IPR051933">
    <property type="entry name" value="Resuscitation_pf_RpfB"/>
</dbReference>
<dbReference type="InterPro" id="IPR010611">
    <property type="entry name" value="3D_dom"/>
</dbReference>
<dbReference type="PANTHER" id="PTHR39160:SF4">
    <property type="entry name" value="RESUSCITATION-PROMOTING FACTOR RPFB"/>
    <property type="match status" value="1"/>
</dbReference>
<dbReference type="PROSITE" id="PS51109">
    <property type="entry name" value="G5"/>
    <property type="match status" value="1"/>
</dbReference>
<dbReference type="PANTHER" id="PTHR39160">
    <property type="entry name" value="CELL WALL-BINDING PROTEIN YOCH"/>
    <property type="match status" value="1"/>
</dbReference>
<proteinExistence type="predicted"/>
<keyword evidence="1" id="KW-0732">Signal</keyword>
<dbReference type="SUPFAM" id="SSF50685">
    <property type="entry name" value="Barwin-like endoglucanases"/>
    <property type="match status" value="1"/>
</dbReference>
<organism evidence="3">
    <name type="scientific">marine sediment metagenome</name>
    <dbReference type="NCBI Taxonomy" id="412755"/>
    <lineage>
        <taxon>unclassified sequences</taxon>
        <taxon>metagenomes</taxon>
        <taxon>ecological metagenomes</taxon>
    </lineage>
</organism>
<dbReference type="Pfam" id="PF06725">
    <property type="entry name" value="3D"/>
    <property type="match status" value="1"/>
</dbReference>
<dbReference type="InterPro" id="IPR007137">
    <property type="entry name" value="DUF348"/>
</dbReference>
<evidence type="ECO:0000256" key="1">
    <source>
        <dbReference type="ARBA" id="ARBA00022729"/>
    </source>
</evidence>
<dbReference type="CDD" id="cd22786">
    <property type="entry name" value="DPBB_YuiC-like"/>
    <property type="match status" value="1"/>
</dbReference>
<dbReference type="InterPro" id="IPR011098">
    <property type="entry name" value="G5_dom"/>
</dbReference>
<name>A0A0F9JUR3_9ZZZZ</name>
<protein>
    <recommendedName>
        <fullName evidence="2">G5 domain-containing protein</fullName>
    </recommendedName>
</protein>
<comment type="caution">
    <text evidence="3">The sequence shown here is derived from an EMBL/GenBank/DDBJ whole genome shotgun (WGS) entry which is preliminary data.</text>
</comment>
<dbReference type="InterPro" id="IPR036908">
    <property type="entry name" value="RlpA-like_sf"/>
</dbReference>
<dbReference type="GO" id="GO:0009254">
    <property type="term" value="P:peptidoglycan turnover"/>
    <property type="evidence" value="ECO:0007669"/>
    <property type="project" value="InterPro"/>
</dbReference>
<evidence type="ECO:0000259" key="2">
    <source>
        <dbReference type="PROSITE" id="PS51109"/>
    </source>
</evidence>